<keyword evidence="10" id="KW-0833">Ubl conjugation pathway</keyword>
<evidence type="ECO:0000256" key="17">
    <source>
        <dbReference type="SAM" id="SignalP"/>
    </source>
</evidence>
<dbReference type="InterPro" id="IPR025287">
    <property type="entry name" value="WAK_GUB"/>
</dbReference>
<dbReference type="Pfam" id="PF13947">
    <property type="entry name" value="GUB_WAK_bind"/>
    <property type="match status" value="1"/>
</dbReference>
<keyword evidence="8 17" id="KW-0732">Signal</keyword>
<keyword evidence="9 15" id="KW-0863">Zinc-finger</keyword>
<accession>A0ABP0YDZ9</accession>
<evidence type="ECO:0000256" key="4">
    <source>
        <dbReference type="ARBA" id="ARBA00012483"/>
    </source>
</evidence>
<evidence type="ECO:0000256" key="1">
    <source>
        <dbReference type="ARBA" id="ARBA00000900"/>
    </source>
</evidence>
<evidence type="ECO:0000313" key="19">
    <source>
        <dbReference type="EMBL" id="CAK9318192.1"/>
    </source>
</evidence>
<evidence type="ECO:0000256" key="9">
    <source>
        <dbReference type="ARBA" id="ARBA00022771"/>
    </source>
</evidence>
<protein>
    <recommendedName>
        <fullName evidence="4">RING-type E3 ubiquitin transferase</fullName>
        <ecNumber evidence="4">2.3.2.27</ecNumber>
    </recommendedName>
</protein>
<feature type="signal peptide" evidence="17">
    <location>
        <begin position="1"/>
        <end position="28"/>
    </location>
</feature>
<dbReference type="InterPro" id="IPR001841">
    <property type="entry name" value="Znf_RING"/>
</dbReference>
<gene>
    <name evidence="19" type="ORF">CITCOLO1_LOCUS10152</name>
</gene>
<evidence type="ECO:0000256" key="6">
    <source>
        <dbReference type="ARBA" id="ARBA00022692"/>
    </source>
</evidence>
<keyword evidence="6 16" id="KW-0812">Transmembrane</keyword>
<comment type="subcellular location">
    <subcellularLocation>
        <location evidence="2">Membrane</location>
        <topology evidence="2">Single-pass membrane protein</topology>
    </subcellularLocation>
</comment>
<keyword evidence="20" id="KW-1185">Reference proteome</keyword>
<dbReference type="SUPFAM" id="SSF57850">
    <property type="entry name" value="RING/U-box"/>
    <property type="match status" value="1"/>
</dbReference>
<reference evidence="19 20" key="1">
    <citation type="submission" date="2024-03" db="EMBL/GenBank/DDBJ databases">
        <authorList>
            <person name="Gkanogiannis A."/>
            <person name="Becerra Lopez-Lavalle L."/>
        </authorList>
    </citation>
    <scope>NUCLEOTIDE SEQUENCE [LARGE SCALE GENOMIC DNA]</scope>
</reference>
<dbReference type="PANTHER" id="PTHR46279:SF10">
    <property type="entry name" value="RING-TYPE E3 UBIQUITIN TRANSFERASE"/>
    <property type="match status" value="1"/>
</dbReference>
<keyword evidence="7" id="KW-0479">Metal-binding</keyword>
<evidence type="ECO:0000256" key="3">
    <source>
        <dbReference type="ARBA" id="ARBA00004906"/>
    </source>
</evidence>
<dbReference type="InterPro" id="IPR013083">
    <property type="entry name" value="Znf_RING/FYVE/PHD"/>
</dbReference>
<evidence type="ECO:0000256" key="11">
    <source>
        <dbReference type="ARBA" id="ARBA00022833"/>
    </source>
</evidence>
<evidence type="ECO:0000256" key="13">
    <source>
        <dbReference type="ARBA" id="ARBA00023136"/>
    </source>
</evidence>
<dbReference type="CDD" id="cd16461">
    <property type="entry name" value="RING-H2_EL5-like"/>
    <property type="match status" value="1"/>
</dbReference>
<organism evidence="19 20">
    <name type="scientific">Citrullus colocynthis</name>
    <name type="common">colocynth</name>
    <dbReference type="NCBI Taxonomy" id="252529"/>
    <lineage>
        <taxon>Eukaryota</taxon>
        <taxon>Viridiplantae</taxon>
        <taxon>Streptophyta</taxon>
        <taxon>Embryophyta</taxon>
        <taxon>Tracheophyta</taxon>
        <taxon>Spermatophyta</taxon>
        <taxon>Magnoliopsida</taxon>
        <taxon>eudicotyledons</taxon>
        <taxon>Gunneridae</taxon>
        <taxon>Pentapetalae</taxon>
        <taxon>rosids</taxon>
        <taxon>fabids</taxon>
        <taxon>Cucurbitales</taxon>
        <taxon>Cucurbitaceae</taxon>
        <taxon>Benincaseae</taxon>
        <taxon>Citrullus</taxon>
    </lineage>
</organism>
<comment type="similarity">
    <text evidence="14">Belongs to the RING-type zinc finger family. ATL subfamily.</text>
</comment>
<evidence type="ECO:0000313" key="20">
    <source>
        <dbReference type="Proteomes" id="UP001642487"/>
    </source>
</evidence>
<feature type="domain" description="RING-type" evidence="18">
    <location>
        <begin position="318"/>
        <end position="360"/>
    </location>
</feature>
<dbReference type="PANTHER" id="PTHR46279">
    <property type="entry name" value="RING/U-BOX SUPERFAMILY PROTEIN"/>
    <property type="match status" value="1"/>
</dbReference>
<dbReference type="Proteomes" id="UP001642487">
    <property type="component" value="Chromosome 3"/>
</dbReference>
<evidence type="ECO:0000256" key="10">
    <source>
        <dbReference type="ARBA" id="ARBA00022786"/>
    </source>
</evidence>
<evidence type="ECO:0000256" key="14">
    <source>
        <dbReference type="ARBA" id="ARBA00024209"/>
    </source>
</evidence>
<evidence type="ECO:0000256" key="12">
    <source>
        <dbReference type="ARBA" id="ARBA00022989"/>
    </source>
</evidence>
<dbReference type="EC" id="2.3.2.27" evidence="4"/>
<dbReference type="EMBL" id="OZ021737">
    <property type="protein sequence ID" value="CAK9318192.1"/>
    <property type="molecule type" value="Genomic_DNA"/>
</dbReference>
<name>A0ABP0YDZ9_9ROSI</name>
<keyword evidence="12 16" id="KW-1133">Transmembrane helix</keyword>
<feature type="chain" id="PRO_5045750047" description="RING-type E3 ubiquitin transferase" evidence="17">
    <location>
        <begin position="29"/>
        <end position="374"/>
    </location>
</feature>
<feature type="transmembrane region" description="Helical" evidence="16">
    <location>
        <begin position="240"/>
        <end position="263"/>
    </location>
</feature>
<comment type="catalytic activity">
    <reaction evidence="1">
        <text>S-ubiquitinyl-[E2 ubiquitin-conjugating enzyme]-L-cysteine + [acceptor protein]-L-lysine = [E2 ubiquitin-conjugating enzyme]-L-cysteine + N(6)-ubiquitinyl-[acceptor protein]-L-lysine.</text>
        <dbReference type="EC" id="2.3.2.27"/>
    </reaction>
</comment>
<dbReference type="PROSITE" id="PS50089">
    <property type="entry name" value="ZF_RING_2"/>
    <property type="match status" value="1"/>
</dbReference>
<evidence type="ECO:0000259" key="18">
    <source>
        <dbReference type="PROSITE" id="PS50089"/>
    </source>
</evidence>
<keyword evidence="11" id="KW-0862">Zinc</keyword>
<dbReference type="InterPro" id="IPR046948">
    <property type="entry name" value="ATL20-22-like"/>
</dbReference>
<proteinExistence type="inferred from homology"/>
<evidence type="ECO:0000256" key="7">
    <source>
        <dbReference type="ARBA" id="ARBA00022723"/>
    </source>
</evidence>
<keyword evidence="5" id="KW-0808">Transferase</keyword>
<keyword evidence="13 16" id="KW-0472">Membrane</keyword>
<evidence type="ECO:0000256" key="15">
    <source>
        <dbReference type="PROSITE-ProRule" id="PRU00175"/>
    </source>
</evidence>
<dbReference type="SMART" id="SM00184">
    <property type="entry name" value="RING"/>
    <property type="match status" value="1"/>
</dbReference>
<sequence>MALYPFKEMLLHLFFLCFFCFFSLKTTSELCFDSSCNDDSQTIRFPFRIKNQQPKSCGYSGFDLTCNSTAQPLLHLPFSGDFIVKYIDYQNQEIWVNDPNNCLPQKILSLMLLGSPFDAKNSVDFTFFNCSWNDQIPYEFNLNPISCLSGLSYAVFASSSSFVNEILLSTCVKMKTVSVPHSGSFPWDFTNDIRLVWKEPNCEKCESNGGVCGLKPNSTNQIQCKYNTQTQHGMPRGARYAISIGAGVPASMFVLGFLCCFCARIRSSTRGRNSSIEAHWVISSRPSLMGLDGPTIDSYPKIVLGESLRLPKPNDNVCSICLSEYRPKETLKSIPQCQHFFHQHCIDEWLRLNASCPVCRMPPPIKSPPSDSSF</sequence>
<dbReference type="Gene3D" id="3.30.40.10">
    <property type="entry name" value="Zinc/RING finger domain, C3HC4 (zinc finger)"/>
    <property type="match status" value="1"/>
</dbReference>
<evidence type="ECO:0000256" key="2">
    <source>
        <dbReference type="ARBA" id="ARBA00004167"/>
    </source>
</evidence>
<evidence type="ECO:0000256" key="16">
    <source>
        <dbReference type="SAM" id="Phobius"/>
    </source>
</evidence>
<evidence type="ECO:0000256" key="5">
    <source>
        <dbReference type="ARBA" id="ARBA00022679"/>
    </source>
</evidence>
<comment type="pathway">
    <text evidence="3">Protein modification; protein ubiquitination.</text>
</comment>
<evidence type="ECO:0000256" key="8">
    <source>
        <dbReference type="ARBA" id="ARBA00022729"/>
    </source>
</evidence>
<dbReference type="Pfam" id="PF13639">
    <property type="entry name" value="zf-RING_2"/>
    <property type="match status" value="1"/>
</dbReference>